<evidence type="ECO:0000256" key="5">
    <source>
        <dbReference type="ARBA" id="ARBA00036943"/>
    </source>
</evidence>
<protein>
    <recommendedName>
        <fullName evidence="6">Pseudouridylate synthase RPUSD4, mitochondrial</fullName>
    </recommendedName>
    <alternativeName>
        <fullName evidence="7">RNA pseudouridylate synthase domain-containing protein 4</fullName>
    </alternativeName>
</protein>
<evidence type="ECO:0000313" key="10">
    <source>
        <dbReference type="Proteomes" id="UP000694865"/>
    </source>
</evidence>
<evidence type="ECO:0000313" key="11">
    <source>
        <dbReference type="RefSeq" id="XP_002739435.1"/>
    </source>
</evidence>
<sequence length="467" mass="52735">MVCTDFASCNRYSSFIVSSRTLKKFCSSNSIISTSNCLVITRHFHSSVGRRTAAKSPVHLIEEDFFGLTQEGTFDKFSDTQEIKNQQKSTRKPKNRKKVPSTTPPESVRHEMDGFLPNENDIVVEDEEHRVKRNETPEYKNAARTVSMNIRKKLSAEKSNTYQDKQTTEHAVPQSSPKQTDSMGFRVCSHETQDLSRLSPFVVAKILHERIIYDHDDVIAIDKPYGLPSHGGPTITNNVNDTLTILAKLIDKSLPKLYLVHRLDKETTGVMLLAKSEIIAKQLNALFRKKMVIKRYWVLTVGVPEPSEGVVDIPMEEGEVAGKNRMLLRPDYGLVYKNLIKSSSGKGATALTNFKVLASEGNCALVELQPETGIKHQIRCHLASGLGCPILGDHKYSHHDKLAPQKLPGDMLQRLNIRQAKVRTVPMHLHAKQLIIPQFRDGRNLFISTKLPEFFKKNMTRLKIQIT</sequence>
<dbReference type="PANTHER" id="PTHR21600">
    <property type="entry name" value="MITOCHONDRIAL RNA PSEUDOURIDINE SYNTHASE"/>
    <property type="match status" value="1"/>
</dbReference>
<evidence type="ECO:0000256" key="2">
    <source>
        <dbReference type="ARBA" id="ARBA00001896"/>
    </source>
</evidence>
<reference evidence="11" key="1">
    <citation type="submission" date="2025-08" db="UniProtKB">
        <authorList>
            <consortium name="RefSeq"/>
        </authorList>
    </citation>
    <scope>IDENTIFICATION</scope>
    <source>
        <tissue evidence="11">Testes</tissue>
    </source>
</reference>
<dbReference type="PROSITE" id="PS01129">
    <property type="entry name" value="PSI_RLU"/>
    <property type="match status" value="1"/>
</dbReference>
<feature type="domain" description="Pseudouridine synthase RsuA/RluA-like" evidence="9">
    <location>
        <begin position="217"/>
        <end position="384"/>
    </location>
</feature>
<name>A0ABM0GXD0_SACKO</name>
<evidence type="ECO:0000256" key="4">
    <source>
        <dbReference type="ARBA" id="ARBA00023235"/>
    </source>
</evidence>
<dbReference type="PANTHER" id="PTHR21600:SF83">
    <property type="entry name" value="PSEUDOURIDYLATE SYNTHASE RPUSD4, MITOCHONDRIAL"/>
    <property type="match status" value="1"/>
</dbReference>
<evidence type="ECO:0000256" key="1">
    <source>
        <dbReference type="ARBA" id="ARBA00001166"/>
    </source>
</evidence>
<keyword evidence="4" id="KW-0413">Isomerase</keyword>
<dbReference type="RefSeq" id="XP_002739435.1">
    <property type="nucleotide sequence ID" value="XM_002739389.2"/>
</dbReference>
<evidence type="ECO:0000256" key="7">
    <source>
        <dbReference type="ARBA" id="ARBA00041563"/>
    </source>
</evidence>
<dbReference type="InterPro" id="IPR020103">
    <property type="entry name" value="PsdUridine_synth_cat_dom_sf"/>
</dbReference>
<feature type="region of interest" description="Disordered" evidence="8">
    <location>
        <begin position="157"/>
        <end position="182"/>
    </location>
</feature>
<feature type="compositionally biased region" description="Basic residues" evidence="8">
    <location>
        <begin position="89"/>
        <end position="99"/>
    </location>
</feature>
<gene>
    <name evidence="11" type="primary">LOC100371939</name>
</gene>
<comment type="similarity">
    <text evidence="3">Belongs to the pseudouridine synthase RluA family.</text>
</comment>
<comment type="catalytic activity">
    <reaction evidence="5">
        <text>a uridine in tRNA = a pseudouridine in tRNA</text>
        <dbReference type="Rhea" id="RHEA:54572"/>
        <dbReference type="Rhea" id="RHEA-COMP:13339"/>
        <dbReference type="Rhea" id="RHEA-COMP:13934"/>
        <dbReference type="ChEBI" id="CHEBI:65314"/>
        <dbReference type="ChEBI" id="CHEBI:65315"/>
    </reaction>
</comment>
<organism evidence="10 11">
    <name type="scientific">Saccoglossus kowalevskii</name>
    <name type="common">Acorn worm</name>
    <dbReference type="NCBI Taxonomy" id="10224"/>
    <lineage>
        <taxon>Eukaryota</taxon>
        <taxon>Metazoa</taxon>
        <taxon>Hemichordata</taxon>
        <taxon>Enteropneusta</taxon>
        <taxon>Harrimaniidae</taxon>
        <taxon>Saccoglossus</taxon>
    </lineage>
</organism>
<evidence type="ECO:0000256" key="8">
    <source>
        <dbReference type="SAM" id="MobiDB-lite"/>
    </source>
</evidence>
<evidence type="ECO:0000256" key="3">
    <source>
        <dbReference type="ARBA" id="ARBA00010876"/>
    </source>
</evidence>
<dbReference type="CDD" id="cd02869">
    <property type="entry name" value="PseudoU_synth_RluA_like"/>
    <property type="match status" value="1"/>
</dbReference>
<comment type="catalytic activity">
    <reaction evidence="1">
        <text>a uridine in mRNA = a pseudouridine in mRNA</text>
        <dbReference type="Rhea" id="RHEA:56644"/>
        <dbReference type="Rhea" id="RHEA-COMP:14658"/>
        <dbReference type="Rhea" id="RHEA-COMP:14659"/>
        <dbReference type="ChEBI" id="CHEBI:65314"/>
        <dbReference type="ChEBI" id="CHEBI:65315"/>
    </reaction>
</comment>
<dbReference type="InterPro" id="IPR050188">
    <property type="entry name" value="RluA_PseudoU_synthase"/>
</dbReference>
<dbReference type="Gene3D" id="3.30.2350.10">
    <property type="entry name" value="Pseudouridine synthase"/>
    <property type="match status" value="1"/>
</dbReference>
<dbReference type="InterPro" id="IPR006224">
    <property type="entry name" value="PsdUridine_synth_RluA-like_CS"/>
</dbReference>
<keyword evidence="10" id="KW-1185">Reference proteome</keyword>
<dbReference type="Pfam" id="PF00849">
    <property type="entry name" value="PseudoU_synth_2"/>
    <property type="match status" value="1"/>
</dbReference>
<dbReference type="Proteomes" id="UP000694865">
    <property type="component" value="Unplaced"/>
</dbReference>
<dbReference type="GeneID" id="100371939"/>
<comment type="catalytic activity">
    <reaction evidence="2">
        <text>uridine in 5S rRNA = pseudouridine in 5S rRNA</text>
        <dbReference type="Rhea" id="RHEA:47036"/>
        <dbReference type="Rhea" id="RHEA-COMP:11730"/>
        <dbReference type="Rhea" id="RHEA-COMP:11731"/>
        <dbReference type="ChEBI" id="CHEBI:65314"/>
        <dbReference type="ChEBI" id="CHEBI:65315"/>
    </reaction>
</comment>
<evidence type="ECO:0000259" key="9">
    <source>
        <dbReference type="Pfam" id="PF00849"/>
    </source>
</evidence>
<feature type="region of interest" description="Disordered" evidence="8">
    <location>
        <begin position="82"/>
        <end position="113"/>
    </location>
</feature>
<proteinExistence type="inferred from homology"/>
<accession>A0ABM0GXD0</accession>
<evidence type="ECO:0000256" key="6">
    <source>
        <dbReference type="ARBA" id="ARBA00039953"/>
    </source>
</evidence>
<dbReference type="InterPro" id="IPR006145">
    <property type="entry name" value="PsdUridine_synth_RsuA/RluA"/>
</dbReference>
<feature type="compositionally biased region" description="Polar residues" evidence="8">
    <location>
        <begin position="173"/>
        <end position="182"/>
    </location>
</feature>
<dbReference type="SUPFAM" id="SSF55120">
    <property type="entry name" value="Pseudouridine synthase"/>
    <property type="match status" value="1"/>
</dbReference>